<feature type="compositionally biased region" description="Low complexity" evidence="1">
    <location>
        <begin position="1420"/>
        <end position="1433"/>
    </location>
</feature>
<feature type="region of interest" description="Disordered" evidence="1">
    <location>
        <begin position="1053"/>
        <end position="1074"/>
    </location>
</feature>
<dbReference type="InterPro" id="IPR036034">
    <property type="entry name" value="PDZ_sf"/>
</dbReference>
<feature type="region of interest" description="Disordered" evidence="1">
    <location>
        <begin position="256"/>
        <end position="348"/>
    </location>
</feature>
<dbReference type="GeneTree" id="ENSGT00950000183159"/>
<dbReference type="Ensembl" id="ENSPKIT00000002200.1">
    <property type="protein sequence ID" value="ENSPKIP00000021559.1"/>
    <property type="gene ID" value="ENSPKIG00000005696.1"/>
</dbReference>
<evidence type="ECO:0000259" key="2">
    <source>
        <dbReference type="PROSITE" id="PS50106"/>
    </source>
</evidence>
<dbReference type="Proteomes" id="UP000261540">
    <property type="component" value="Unplaced"/>
</dbReference>
<reference evidence="3" key="2">
    <citation type="submission" date="2025-09" db="UniProtKB">
        <authorList>
            <consortium name="Ensembl"/>
        </authorList>
    </citation>
    <scope>IDENTIFICATION</scope>
</reference>
<sequence length="1624" mass="181918">MADSKETLQYRRSLVIEPRSTTQFNQFLPSKDKQAGYFPAPLRKKRAERHEDNRRSWASPMYTEEDGTFTSKDSSSTGPAHQNGYASLASPVDWAYDSESDSDAGRPEPDVVLDDLASRRFRSPSPVSPANYAVPMSPRLLGASPLFSSAPNTLQKTVAFLSGASSSPPPGKTRAHVGDVPFSDLYYDSEDEDEDEMGHADPVQDDLYTRKIGLLLQSSVNESYNKFLPKFWTPEEDAHVRRIKLGSQSRPWYRKMQGFSKTTSSSSSEDSDCDVSPWHAAPPSDRPQSDTPPSHPHVLGSSPHPHLHHLTAESSHTLPHIVSQPPTSHTAPPQTGSPRPDPSCSPRLVKCTKGPTLETLYPSEAYGAVADDLPDWENDDMFARRTNNFLKGTSLASRKFQSRMSVGSPSWPEVAIVTQPRRGASVTPDIERDDLVFRKLNLHKAEHPQSGTPDSFHALPLPKPHELPGKLQSRLLCIPCPPESKDEAQGSQEEQVLAESDDMLFRRLAAGNPSTTCRATPVAPLTCSDKDLDKWLAIREASRLRYKKKLMVERLLQKGSGFNGSKSVSEIPEEPTVLRQVHYEDLQKIRAQVKECEDKWQEDLTKWKNRRRSINFDIVKKKEEREQIEQIDSGRSTRGYKTFREMQEDRESGEQVAPSIEAGSLYSASERKPPTRSLPGQSSASDTLYAPADRATVPPTVPSQEKNRQVHSLFPDGPADVSQDNPGHTNPIRPALCNQAGIPQESSAVSSNSKPEELQPYSSGPLYTSHSMDTKPGMARVSMSLPRSYRRSDSSRLTSVVTPRPFGTQSTKVSSLPRTFIMEDSHKRFNGEMERHKPSVPSRYSQFITSEDETRSQSSSVQSSNEDEDEEERQVDQRNSSSAPQTGRNALQPDSAPKLNSESNAVQEHYSDMRVSLNQKPNSSQDFGFQTDWDSTGAHVKSIRQGSPSELCQLQVGDEILAVGGRLVSKMSYEEWKGGLDAALQQGSLVMDVRRHGKNNWDKDLPSLPYKSHKTINLTSMDTTLVGGPEKYVSSSGKFASIPPTETVTITEVSSRPVKDQASKGINGGFRDEPMAMRNQASSDSASSSLVYLCGGSDSAISDLPVPSISMPSNRWSWDPEEERRRQEKWQKEQERQLQEKYKRDQERLEETWRRAQLDAMKNNAIRNEEQVISEEVARSVVTLCSPLGPPSEHVLPPLEKDGQEAAGPQEEEEEEEKRLQREERQQEAAWLPEQQRKQEKQQEEEEEERRQQEEEEQQRQQKVNEWPKNQEVDEEQIKESRRLQEEQWSGPSYGFTKVLPEISISDRTKSKSTSELDDVDKPRAKVASAGMGETLWSRDSQRRRGPSLSPAEQERQQILQEMRKKTQLLTDSSWIRQRSTSINKEPAALVGPIRRGESLDNLDSARPWRPSSWTSGPASYGRPQSSFSSSSYSRFGASTLPTSLSTGSLRQNPWPPASSPSPPTGGASDESLYKNHPSSQKNRSVSGRKMCTLCDLPLGKGAAMVIESLGLCYHLSCFKVSVRFTTSLSAVLTNSPHLSRINTNLICAPSSEPKQLWKTLKETWSPQEPFTRKLRHIIMVFQDALRPAEPQLIDRPVTTYRSNFKPVDVTQFEMNARAFSRTT</sequence>
<feature type="compositionally biased region" description="Basic and acidic residues" evidence="1">
    <location>
        <begin position="1217"/>
        <end position="1227"/>
    </location>
</feature>
<feature type="region of interest" description="Disordered" evidence="1">
    <location>
        <begin position="625"/>
        <end position="902"/>
    </location>
</feature>
<feature type="compositionally biased region" description="Polar residues" evidence="1">
    <location>
        <begin position="324"/>
        <end position="337"/>
    </location>
</feature>
<dbReference type="STRING" id="1676925.ENSPKIP00000021559"/>
<dbReference type="SUPFAM" id="SSF50156">
    <property type="entry name" value="PDZ domain-like"/>
    <property type="match status" value="1"/>
</dbReference>
<dbReference type="InterPro" id="IPR031865">
    <property type="entry name" value="DUF4757"/>
</dbReference>
<proteinExistence type="predicted"/>
<feature type="compositionally biased region" description="Polar residues" evidence="1">
    <location>
        <begin position="1368"/>
        <end position="1384"/>
    </location>
</feature>
<feature type="compositionally biased region" description="Acidic residues" evidence="1">
    <location>
        <begin position="187"/>
        <end position="196"/>
    </location>
</feature>
<reference evidence="3" key="1">
    <citation type="submission" date="2025-08" db="UniProtKB">
        <authorList>
            <consortium name="Ensembl"/>
        </authorList>
    </citation>
    <scope>IDENTIFICATION</scope>
</reference>
<feature type="compositionally biased region" description="Basic and acidic residues" evidence="1">
    <location>
        <begin position="642"/>
        <end position="653"/>
    </location>
</feature>
<dbReference type="InterPro" id="IPR029978">
    <property type="entry name" value="LMO-7"/>
</dbReference>
<dbReference type="PROSITE" id="PS50106">
    <property type="entry name" value="PDZ"/>
    <property type="match status" value="1"/>
</dbReference>
<dbReference type="Gene3D" id="2.30.42.10">
    <property type="match status" value="1"/>
</dbReference>
<evidence type="ECO:0000256" key="1">
    <source>
        <dbReference type="SAM" id="MobiDB-lite"/>
    </source>
</evidence>
<dbReference type="PANTHER" id="PTHR46767">
    <property type="entry name" value="LIM DOMAIN ONLY PROTEIN 7"/>
    <property type="match status" value="1"/>
</dbReference>
<dbReference type="GO" id="GO:0030155">
    <property type="term" value="P:regulation of cell adhesion"/>
    <property type="evidence" value="ECO:0007669"/>
    <property type="project" value="InterPro"/>
</dbReference>
<keyword evidence="4" id="KW-1185">Reference proteome</keyword>
<feature type="compositionally biased region" description="Polar residues" evidence="1">
    <location>
        <begin position="880"/>
        <end position="889"/>
    </location>
</feature>
<feature type="region of interest" description="Disordered" evidence="1">
    <location>
        <begin position="28"/>
        <end position="135"/>
    </location>
</feature>
<dbReference type="PANTHER" id="PTHR46767:SF1">
    <property type="entry name" value="LIM DOMAIN ONLY PROTEIN 7"/>
    <property type="match status" value="1"/>
</dbReference>
<feature type="compositionally biased region" description="Basic and acidic residues" evidence="1">
    <location>
        <begin position="821"/>
        <end position="837"/>
    </location>
</feature>
<feature type="region of interest" description="Disordered" evidence="1">
    <location>
        <begin position="1445"/>
        <end position="1485"/>
    </location>
</feature>
<dbReference type="SMART" id="SM00228">
    <property type="entry name" value="PDZ"/>
    <property type="match status" value="1"/>
</dbReference>
<feature type="domain" description="PDZ" evidence="2">
    <location>
        <begin position="914"/>
        <end position="995"/>
    </location>
</feature>
<dbReference type="Pfam" id="PF00595">
    <property type="entry name" value="PDZ"/>
    <property type="match status" value="1"/>
</dbReference>
<name>A0A3B3RSS6_9TELE</name>
<protein>
    <submittedName>
        <fullName evidence="3">LIM domain 7a</fullName>
    </submittedName>
</protein>
<feature type="compositionally biased region" description="Polar residues" evidence="1">
    <location>
        <begin position="744"/>
        <end position="753"/>
    </location>
</feature>
<feature type="compositionally biased region" description="Pro residues" evidence="1">
    <location>
        <begin position="1454"/>
        <end position="1464"/>
    </location>
</feature>
<feature type="compositionally biased region" description="Polar residues" evidence="1">
    <location>
        <begin position="760"/>
        <end position="771"/>
    </location>
</feature>
<feature type="compositionally biased region" description="Polar residues" evidence="1">
    <location>
        <begin position="795"/>
        <end position="817"/>
    </location>
</feature>
<dbReference type="GO" id="GO:0023051">
    <property type="term" value="P:regulation of signaling"/>
    <property type="evidence" value="ECO:0007669"/>
    <property type="project" value="InterPro"/>
</dbReference>
<organism evidence="3 4">
    <name type="scientific">Paramormyrops kingsleyae</name>
    <dbReference type="NCBI Taxonomy" id="1676925"/>
    <lineage>
        <taxon>Eukaryota</taxon>
        <taxon>Metazoa</taxon>
        <taxon>Chordata</taxon>
        <taxon>Craniata</taxon>
        <taxon>Vertebrata</taxon>
        <taxon>Euteleostomi</taxon>
        <taxon>Actinopterygii</taxon>
        <taxon>Neopterygii</taxon>
        <taxon>Teleostei</taxon>
        <taxon>Osteoglossocephala</taxon>
        <taxon>Osteoglossomorpha</taxon>
        <taxon>Osteoglossiformes</taxon>
        <taxon>Mormyridae</taxon>
        <taxon>Paramormyrops</taxon>
    </lineage>
</organism>
<feature type="region of interest" description="Disordered" evidence="1">
    <location>
        <begin position="184"/>
        <end position="204"/>
    </location>
</feature>
<feature type="region of interest" description="Disordered" evidence="1">
    <location>
        <begin position="1184"/>
        <end position="1433"/>
    </location>
</feature>
<dbReference type="InterPro" id="IPR001478">
    <property type="entry name" value="PDZ"/>
</dbReference>
<evidence type="ECO:0000313" key="3">
    <source>
        <dbReference type="Ensembl" id="ENSPKIP00000021559.1"/>
    </source>
</evidence>
<accession>A0A3B3RSS6</accession>
<feature type="compositionally biased region" description="Basic and acidic residues" evidence="1">
    <location>
        <begin position="1269"/>
        <end position="1286"/>
    </location>
</feature>
<dbReference type="Pfam" id="PF15949">
    <property type="entry name" value="DUF4757"/>
    <property type="match status" value="2"/>
</dbReference>
<evidence type="ECO:0000313" key="4">
    <source>
        <dbReference type="Proteomes" id="UP000261540"/>
    </source>
</evidence>
<feature type="compositionally biased region" description="Polar residues" evidence="1">
    <location>
        <begin position="68"/>
        <end position="80"/>
    </location>
</feature>
<feature type="compositionally biased region" description="Basic and acidic residues" evidence="1">
    <location>
        <begin position="1305"/>
        <end position="1324"/>
    </location>
</feature>